<feature type="non-terminal residue" evidence="1">
    <location>
        <position position="1"/>
    </location>
</feature>
<keyword evidence="2" id="KW-1185">Reference proteome</keyword>
<accession>A0ACC1LUL9</accession>
<reference evidence="1" key="1">
    <citation type="submission" date="2022-07" db="EMBL/GenBank/DDBJ databases">
        <title>Phylogenomic reconstructions and comparative analyses of Kickxellomycotina fungi.</title>
        <authorList>
            <person name="Reynolds N.K."/>
            <person name="Stajich J.E."/>
            <person name="Barry K."/>
            <person name="Grigoriev I.V."/>
            <person name="Crous P."/>
            <person name="Smith M.E."/>
        </authorList>
    </citation>
    <scope>NUCLEOTIDE SEQUENCE</scope>
    <source>
        <strain evidence="1">CBS 190363</strain>
    </source>
</reference>
<comment type="caution">
    <text evidence="1">The sequence shown here is derived from an EMBL/GenBank/DDBJ whole genome shotgun (WGS) entry which is preliminary data.</text>
</comment>
<gene>
    <name evidence="1" type="ORF">IWW38_006087</name>
</gene>
<organism evidence="1 2">
    <name type="scientific">Coemansia aciculifera</name>
    <dbReference type="NCBI Taxonomy" id="417176"/>
    <lineage>
        <taxon>Eukaryota</taxon>
        <taxon>Fungi</taxon>
        <taxon>Fungi incertae sedis</taxon>
        <taxon>Zoopagomycota</taxon>
        <taxon>Kickxellomycotina</taxon>
        <taxon>Kickxellomycetes</taxon>
        <taxon>Kickxellales</taxon>
        <taxon>Kickxellaceae</taxon>
        <taxon>Coemansia</taxon>
    </lineage>
</organism>
<protein>
    <submittedName>
        <fullName evidence="1">Uncharacterized protein</fullName>
    </submittedName>
</protein>
<sequence>PDHSHIDNNNNNHELLLLPTTCEEPSSAVSIDAPHPVSDITDIVEPVVDAEIPPNDKEEAVEEVKDEVEVEAPLSTNDASEDANAATAPADPQPPLASSESCPSEPAAETVLPEPASEAIVQQSDDASVAEDAVPTTDNDDSQQLALPPPPRRPPIFHRHLDRRSSRILEGISRKVQQVRQTTSMVLRRSVGSRLSIRPATPHDVFQGSVVGLAGLRGCGLNDAESEPPESKSQSPPQYSVSDAEPATSIKPDDCTSNANSTSADDSSHVADPANELDEKLVEVAAARSTTAVNTGDDHTLNATSDKLGNPNSISRKLSSVRHGTNAAVRNSVTRVKNIFAAKRPVAA</sequence>
<evidence type="ECO:0000313" key="2">
    <source>
        <dbReference type="Proteomes" id="UP001139981"/>
    </source>
</evidence>
<dbReference type="Proteomes" id="UP001139981">
    <property type="component" value="Unassembled WGS sequence"/>
</dbReference>
<name>A0ACC1LUL9_9FUNG</name>
<dbReference type="EMBL" id="JANBVB010003282">
    <property type="protein sequence ID" value="KAJ2879607.1"/>
    <property type="molecule type" value="Genomic_DNA"/>
</dbReference>
<proteinExistence type="predicted"/>
<evidence type="ECO:0000313" key="1">
    <source>
        <dbReference type="EMBL" id="KAJ2879607.1"/>
    </source>
</evidence>